<feature type="domain" description="Bacteriophage T5 Orf172 DNA-binding" evidence="2">
    <location>
        <begin position="354"/>
        <end position="446"/>
    </location>
</feature>
<feature type="compositionally biased region" description="Basic and acidic residues" evidence="1">
    <location>
        <begin position="291"/>
        <end position="300"/>
    </location>
</feature>
<keyword evidence="4" id="KW-1185">Reference proteome</keyword>
<protein>
    <recommendedName>
        <fullName evidence="2">Bacteriophage T5 Orf172 DNA-binding domain-containing protein</fullName>
    </recommendedName>
</protein>
<dbReference type="OrthoDB" id="3511049at2759"/>
<sequence>MPVPPVEVDMSSFVSLDLAVAKLEILERKSLNCIAMTMNGWRCKNVIEPDQLLKARELLGSFVSTGSNIDFNTLSGLVLCSDHRRTTLPENYSEKWATFSAQRLSKDEAISRFNPSQWNVVQFFGNEEIEKTACSKGSESPGLPSRVSTPQSKQSTPFGSFLRPESSQPPEYNFSARRHSFNMESTIPSISDRLRELNYSQSPSPAPLGTRLFNPKPPISLKPSVSVPELVEDPFNDNGPKHLRALSSYLSKNASCSVPIKSEGSPDSGLAIRTPPPSLDVPQVSGPCVEDLDHPGERDTPQSSQSTKAQKNPSFQEASPQSAPKMYGSSINSKLIEEIRLPISRKGYVYIYKSADLKLVKIGRTTDVNRRISEIKITCHIPDLEIVDCGYVKYPERVEKLVHLELQNFRDVPKCHHNRRAINLAVGHREWFDVPDYVAVKSVELWKAFVELAYARHGTIKEHWADMLENIPPPSSLENETLRKGIAEKDIVEIDLHHCLRQARYSKWFEDGQLN</sequence>
<proteinExistence type="predicted"/>
<dbReference type="InterPro" id="IPR053006">
    <property type="entry name" value="Meiosis_regulatory"/>
</dbReference>
<dbReference type="InterPro" id="IPR018306">
    <property type="entry name" value="Phage_T5_Orf172_DNA-bd"/>
</dbReference>
<dbReference type="STRING" id="1849047.A0A3D8Q8G1"/>
<dbReference type="PANTHER" id="PTHR28094:SF1">
    <property type="entry name" value="MEIOTICALLY UP-REGULATED GENE 113 PROTEIN"/>
    <property type="match status" value="1"/>
</dbReference>
<gene>
    <name evidence="3" type="ORF">BP6252_13536</name>
</gene>
<feature type="compositionally biased region" description="Polar residues" evidence="1">
    <location>
        <begin position="146"/>
        <end position="158"/>
    </location>
</feature>
<comment type="caution">
    <text evidence="3">The sequence shown here is derived from an EMBL/GenBank/DDBJ whole genome shotgun (WGS) entry which is preliminary data.</text>
</comment>
<feature type="region of interest" description="Disordered" evidence="1">
    <location>
        <begin position="134"/>
        <end position="179"/>
    </location>
</feature>
<feature type="compositionally biased region" description="Polar residues" evidence="1">
    <location>
        <begin position="301"/>
        <end position="322"/>
    </location>
</feature>
<evidence type="ECO:0000313" key="4">
    <source>
        <dbReference type="Proteomes" id="UP000256645"/>
    </source>
</evidence>
<name>A0A3D8Q8G1_9HELO</name>
<evidence type="ECO:0000256" key="1">
    <source>
        <dbReference type="SAM" id="MobiDB-lite"/>
    </source>
</evidence>
<dbReference type="SMART" id="SM00974">
    <property type="entry name" value="T5orf172"/>
    <property type="match status" value="1"/>
</dbReference>
<dbReference type="AlphaFoldDB" id="A0A3D8Q8G1"/>
<dbReference type="Pfam" id="PF10544">
    <property type="entry name" value="T5orf172"/>
    <property type="match status" value="1"/>
</dbReference>
<evidence type="ECO:0000313" key="3">
    <source>
        <dbReference type="EMBL" id="RDW58125.1"/>
    </source>
</evidence>
<dbReference type="EMBL" id="PDLM01000018">
    <property type="protein sequence ID" value="RDW58125.1"/>
    <property type="molecule type" value="Genomic_DNA"/>
</dbReference>
<organism evidence="3 4">
    <name type="scientific">Coleophoma cylindrospora</name>
    <dbReference type="NCBI Taxonomy" id="1849047"/>
    <lineage>
        <taxon>Eukaryota</taxon>
        <taxon>Fungi</taxon>
        <taxon>Dikarya</taxon>
        <taxon>Ascomycota</taxon>
        <taxon>Pezizomycotina</taxon>
        <taxon>Leotiomycetes</taxon>
        <taxon>Helotiales</taxon>
        <taxon>Dermateaceae</taxon>
        <taxon>Coleophoma</taxon>
    </lineage>
</organism>
<reference evidence="3 4" key="1">
    <citation type="journal article" date="2018" name="IMA Fungus">
        <title>IMA Genome-F 9: Draft genome sequence of Annulohypoxylon stygium, Aspergillus mulundensis, Berkeleyomyces basicola (syn. Thielaviopsis basicola), Ceratocystis smalleyi, two Cercospora beticola strains, Coleophoma cylindrospora, Fusarium fracticaudum, Phialophora cf. hyalina, and Morchella septimelata.</title>
        <authorList>
            <person name="Wingfield B.D."/>
            <person name="Bills G.F."/>
            <person name="Dong Y."/>
            <person name="Huang W."/>
            <person name="Nel W.J."/>
            <person name="Swalarsk-Parry B.S."/>
            <person name="Vaghefi N."/>
            <person name="Wilken P.M."/>
            <person name="An Z."/>
            <person name="de Beer Z.W."/>
            <person name="De Vos L."/>
            <person name="Chen L."/>
            <person name="Duong T.A."/>
            <person name="Gao Y."/>
            <person name="Hammerbacher A."/>
            <person name="Kikkert J.R."/>
            <person name="Li Y."/>
            <person name="Li H."/>
            <person name="Li K."/>
            <person name="Li Q."/>
            <person name="Liu X."/>
            <person name="Ma X."/>
            <person name="Naidoo K."/>
            <person name="Pethybridge S.J."/>
            <person name="Sun J."/>
            <person name="Steenkamp E.T."/>
            <person name="van der Nest M.A."/>
            <person name="van Wyk S."/>
            <person name="Wingfield M.J."/>
            <person name="Xiong C."/>
            <person name="Yue Q."/>
            <person name="Zhang X."/>
        </authorList>
    </citation>
    <scope>NUCLEOTIDE SEQUENCE [LARGE SCALE GENOMIC DNA]</scope>
    <source>
        <strain evidence="3 4">BP6252</strain>
    </source>
</reference>
<accession>A0A3D8Q8G1</accession>
<dbReference type="Proteomes" id="UP000256645">
    <property type="component" value="Unassembled WGS sequence"/>
</dbReference>
<dbReference type="PANTHER" id="PTHR28094">
    <property type="entry name" value="MEIOTICALLY UP-REGULATED GENE 113 PROTEIN"/>
    <property type="match status" value="1"/>
</dbReference>
<feature type="region of interest" description="Disordered" evidence="1">
    <location>
        <begin position="260"/>
        <end position="327"/>
    </location>
</feature>
<evidence type="ECO:0000259" key="2">
    <source>
        <dbReference type="SMART" id="SM00974"/>
    </source>
</evidence>